<keyword evidence="3" id="KW-1185">Reference proteome</keyword>
<organism evidence="2 3">
    <name type="scientific">Nocardioides marinus</name>
    <dbReference type="NCBI Taxonomy" id="374514"/>
    <lineage>
        <taxon>Bacteria</taxon>
        <taxon>Bacillati</taxon>
        <taxon>Actinomycetota</taxon>
        <taxon>Actinomycetes</taxon>
        <taxon>Propionibacteriales</taxon>
        <taxon>Nocardioidaceae</taxon>
        <taxon>Nocardioides</taxon>
    </lineage>
</organism>
<accession>A0A7Z0C1V6</accession>
<dbReference type="AlphaFoldDB" id="A0A7Z0C1V6"/>
<keyword evidence="2" id="KW-0238">DNA-binding</keyword>
<dbReference type="RefSeq" id="WP_343045521.1">
    <property type="nucleotide sequence ID" value="NZ_BAAAPP010000012.1"/>
</dbReference>
<dbReference type="InterPro" id="IPR036390">
    <property type="entry name" value="WH_DNA-bd_sf"/>
</dbReference>
<dbReference type="Proteomes" id="UP000537326">
    <property type="component" value="Unassembled WGS sequence"/>
</dbReference>
<reference evidence="2 3" key="1">
    <citation type="submission" date="2020-07" db="EMBL/GenBank/DDBJ databases">
        <title>Sequencing the genomes of 1000 actinobacteria strains.</title>
        <authorList>
            <person name="Klenk H.-P."/>
        </authorList>
    </citation>
    <scope>NUCLEOTIDE SEQUENCE [LARGE SCALE GENOMIC DNA]</scope>
    <source>
        <strain evidence="2 3">DSM 18248</strain>
    </source>
</reference>
<dbReference type="EMBL" id="JACBZI010000001">
    <property type="protein sequence ID" value="NYI09413.1"/>
    <property type="molecule type" value="Genomic_DNA"/>
</dbReference>
<dbReference type="Gene3D" id="1.10.10.10">
    <property type="entry name" value="Winged helix-like DNA-binding domain superfamily/Winged helix DNA-binding domain"/>
    <property type="match status" value="1"/>
</dbReference>
<dbReference type="GO" id="GO:0003677">
    <property type="term" value="F:DNA binding"/>
    <property type="evidence" value="ECO:0007669"/>
    <property type="project" value="UniProtKB-KW"/>
</dbReference>
<comment type="caution">
    <text evidence="2">The sequence shown here is derived from an EMBL/GenBank/DDBJ whole genome shotgun (WGS) entry which is preliminary data.</text>
</comment>
<evidence type="ECO:0000313" key="3">
    <source>
        <dbReference type="Proteomes" id="UP000537326"/>
    </source>
</evidence>
<dbReference type="PROSITE" id="PS50995">
    <property type="entry name" value="HTH_MARR_2"/>
    <property type="match status" value="1"/>
</dbReference>
<dbReference type="InterPro" id="IPR036388">
    <property type="entry name" value="WH-like_DNA-bd_sf"/>
</dbReference>
<dbReference type="Pfam" id="PF12802">
    <property type="entry name" value="MarR_2"/>
    <property type="match status" value="1"/>
</dbReference>
<protein>
    <submittedName>
        <fullName evidence="2">DNA-binding MarR family transcriptional regulator</fullName>
    </submittedName>
</protein>
<dbReference type="SUPFAM" id="SSF46785">
    <property type="entry name" value="Winged helix' DNA-binding domain"/>
    <property type="match status" value="1"/>
</dbReference>
<feature type="domain" description="HTH marR-type" evidence="1">
    <location>
        <begin position="45"/>
        <end position="180"/>
    </location>
</feature>
<dbReference type="PANTHER" id="PTHR33164:SF104">
    <property type="entry name" value="TRANSCRIPTIONAL REGULATORY PROTEIN"/>
    <property type="match status" value="1"/>
</dbReference>
<dbReference type="GO" id="GO:0003700">
    <property type="term" value="F:DNA-binding transcription factor activity"/>
    <property type="evidence" value="ECO:0007669"/>
    <property type="project" value="InterPro"/>
</dbReference>
<proteinExistence type="predicted"/>
<dbReference type="InterPro" id="IPR000835">
    <property type="entry name" value="HTH_MarR-typ"/>
</dbReference>
<dbReference type="SMART" id="SM00347">
    <property type="entry name" value="HTH_MARR"/>
    <property type="match status" value="1"/>
</dbReference>
<evidence type="ECO:0000313" key="2">
    <source>
        <dbReference type="EMBL" id="NYI09413.1"/>
    </source>
</evidence>
<sequence>MNNQRDARQTRNAAPDLQPAIVNVDPINAVLDAWRRERPELDLTAVGLVARLSRAVLLLGPLQEKVFVDHGLHRGEFDVLATLRRSGAPYVLTPSELAATLMLSRGGMTARLDRLEAAGLVDRALDPDNRASFRITLTSAGFEVIDAAMTAHTANLTELVSDLSPTEQVSLDALLSSLLGHLSRR</sequence>
<dbReference type="InterPro" id="IPR039422">
    <property type="entry name" value="MarR/SlyA-like"/>
</dbReference>
<gene>
    <name evidence="2" type="ORF">BKA05_000928</name>
</gene>
<dbReference type="PANTHER" id="PTHR33164">
    <property type="entry name" value="TRANSCRIPTIONAL REGULATOR, MARR FAMILY"/>
    <property type="match status" value="1"/>
</dbReference>
<dbReference type="GO" id="GO:0006950">
    <property type="term" value="P:response to stress"/>
    <property type="evidence" value="ECO:0007669"/>
    <property type="project" value="TreeGrafter"/>
</dbReference>
<dbReference type="PRINTS" id="PR00598">
    <property type="entry name" value="HTHMARR"/>
</dbReference>
<name>A0A7Z0C1V6_9ACTN</name>
<evidence type="ECO:0000259" key="1">
    <source>
        <dbReference type="PROSITE" id="PS50995"/>
    </source>
</evidence>